<protein>
    <submittedName>
        <fullName evidence="4">Polysaccharide deacetylase family protein</fullName>
        <ecNumber evidence="4">3.-.-.-</ecNumber>
    </submittedName>
</protein>
<dbReference type="PANTHER" id="PTHR34216:SF3">
    <property type="entry name" value="POLY-BETA-1,6-N-ACETYL-D-GLUCOSAMINE N-DEACETYLASE"/>
    <property type="match status" value="1"/>
</dbReference>
<dbReference type="EMBL" id="JBHSQW010000010">
    <property type="protein sequence ID" value="MFC5993655.1"/>
    <property type="molecule type" value="Genomic_DNA"/>
</dbReference>
<evidence type="ECO:0000256" key="1">
    <source>
        <dbReference type="ARBA" id="ARBA00004613"/>
    </source>
</evidence>
<dbReference type="Proteomes" id="UP001596302">
    <property type="component" value="Unassembled WGS sequence"/>
</dbReference>
<reference evidence="5" key="1">
    <citation type="journal article" date="2019" name="Int. J. Syst. Evol. Microbiol.">
        <title>The Global Catalogue of Microorganisms (GCM) 10K type strain sequencing project: providing services to taxonomists for standard genome sequencing and annotation.</title>
        <authorList>
            <consortium name="The Broad Institute Genomics Platform"/>
            <consortium name="The Broad Institute Genome Sequencing Center for Infectious Disease"/>
            <person name="Wu L."/>
            <person name="Ma J."/>
        </authorList>
    </citation>
    <scope>NUCLEOTIDE SEQUENCE [LARGE SCALE GENOMIC DNA]</scope>
    <source>
        <strain evidence="5">CCM 8391</strain>
    </source>
</reference>
<dbReference type="GO" id="GO:0016787">
    <property type="term" value="F:hydrolase activity"/>
    <property type="evidence" value="ECO:0007669"/>
    <property type="project" value="UniProtKB-KW"/>
</dbReference>
<keyword evidence="5" id="KW-1185">Reference proteome</keyword>
<evidence type="ECO:0000313" key="5">
    <source>
        <dbReference type="Proteomes" id="UP001596302"/>
    </source>
</evidence>
<comment type="caution">
    <text evidence="4">The sequence shown here is derived from an EMBL/GenBank/DDBJ whole genome shotgun (WGS) entry which is preliminary data.</text>
</comment>
<dbReference type="RefSeq" id="WP_379583470.1">
    <property type="nucleotide sequence ID" value="NZ_JBHSQW010000010.1"/>
</dbReference>
<feature type="domain" description="NodB homology" evidence="3">
    <location>
        <begin position="62"/>
        <end position="267"/>
    </location>
</feature>
<evidence type="ECO:0000256" key="2">
    <source>
        <dbReference type="ARBA" id="ARBA00022729"/>
    </source>
</evidence>
<keyword evidence="4" id="KW-0378">Hydrolase</keyword>
<comment type="subcellular location">
    <subcellularLocation>
        <location evidence="1">Secreted</location>
    </subcellularLocation>
</comment>
<gene>
    <name evidence="4" type="ORF">ACFQE5_05440</name>
</gene>
<evidence type="ECO:0000259" key="3">
    <source>
        <dbReference type="PROSITE" id="PS51677"/>
    </source>
</evidence>
<dbReference type="Pfam" id="PF01522">
    <property type="entry name" value="Polysacc_deac_1"/>
    <property type="match status" value="1"/>
</dbReference>
<dbReference type="PANTHER" id="PTHR34216">
    <property type="match status" value="1"/>
</dbReference>
<dbReference type="InterPro" id="IPR002509">
    <property type="entry name" value="NODB_dom"/>
</dbReference>
<sequence length="267" mass="29040">MIIPILLYHSVSDAPSRFIAPFTVSSAAFDRHLDLIAEAGASTLTVTQLRDAVRAGRGLPPRPVLITFDDGFRDTLTAAAPRLAARGMTATVYVTTGVIGGVSPGGDPMLSWAELRELAALGELGAHSHTHRELDTLPTAAVRQEVVDSKRRLEDGVGRAVHSFAYPFGYSDPRVRRLVAQAGYSSACAVKNALSRADEPAYGISRLMLMATHTDADVRAWLRGEAPVGPPDERLRTRCWRSWRRLRSRWRPAPPWVAVNSPAGETP</sequence>
<proteinExistence type="predicted"/>
<accession>A0ABW1IZL2</accession>
<keyword evidence="2" id="KW-0732">Signal</keyword>
<dbReference type="Gene3D" id="3.20.20.370">
    <property type="entry name" value="Glycoside hydrolase/deacetylase"/>
    <property type="match status" value="1"/>
</dbReference>
<dbReference type="InterPro" id="IPR051398">
    <property type="entry name" value="Polysacch_Deacetylase"/>
</dbReference>
<dbReference type="CDD" id="cd10918">
    <property type="entry name" value="CE4_NodB_like_5s_6s"/>
    <property type="match status" value="1"/>
</dbReference>
<organism evidence="4 5">
    <name type="scientific">Pseudonocardia hispaniensis</name>
    <dbReference type="NCBI Taxonomy" id="904933"/>
    <lineage>
        <taxon>Bacteria</taxon>
        <taxon>Bacillati</taxon>
        <taxon>Actinomycetota</taxon>
        <taxon>Actinomycetes</taxon>
        <taxon>Pseudonocardiales</taxon>
        <taxon>Pseudonocardiaceae</taxon>
        <taxon>Pseudonocardia</taxon>
    </lineage>
</organism>
<evidence type="ECO:0000313" key="4">
    <source>
        <dbReference type="EMBL" id="MFC5993655.1"/>
    </source>
</evidence>
<dbReference type="SUPFAM" id="SSF88713">
    <property type="entry name" value="Glycoside hydrolase/deacetylase"/>
    <property type="match status" value="1"/>
</dbReference>
<dbReference type="InterPro" id="IPR011330">
    <property type="entry name" value="Glyco_hydro/deAcase_b/a-brl"/>
</dbReference>
<dbReference type="PROSITE" id="PS51677">
    <property type="entry name" value="NODB"/>
    <property type="match status" value="1"/>
</dbReference>
<name>A0ABW1IZL2_9PSEU</name>
<dbReference type="EC" id="3.-.-.-" evidence="4"/>